<evidence type="ECO:0000259" key="2">
    <source>
        <dbReference type="Pfam" id="PF13828"/>
    </source>
</evidence>
<keyword evidence="1" id="KW-0472">Membrane</keyword>
<feature type="transmembrane region" description="Helical" evidence="1">
    <location>
        <begin position="50"/>
        <end position="74"/>
    </location>
</feature>
<keyword evidence="1" id="KW-0812">Transmembrane</keyword>
<dbReference type="InterPro" id="IPR025241">
    <property type="entry name" value="DUF4190"/>
</dbReference>
<feature type="transmembrane region" description="Helical" evidence="1">
    <location>
        <begin position="12"/>
        <end position="38"/>
    </location>
</feature>
<keyword evidence="4" id="KW-1185">Reference proteome</keyword>
<accession>A0A0D1LI14</accession>
<name>A0A0D1LI14_9MYCO</name>
<dbReference type="Pfam" id="PF13828">
    <property type="entry name" value="DUF4190"/>
    <property type="match status" value="1"/>
</dbReference>
<dbReference type="EMBL" id="JXST01000005">
    <property type="protein sequence ID" value="KIU18082.1"/>
    <property type="molecule type" value="Genomic_DNA"/>
</dbReference>
<feature type="domain" description="DUF4190" evidence="2">
    <location>
        <begin position="9"/>
        <end position="66"/>
    </location>
</feature>
<dbReference type="PATRIC" id="fig|280871.6.peg.1115"/>
<reference evidence="3 4" key="1">
    <citation type="submission" date="2015-01" db="EMBL/GenBank/DDBJ databases">
        <title>Genome sequence of Mycobacterium llatzerense and Mycobacterium immunogenum recovered from brain abscess.</title>
        <authorList>
            <person name="Greninger A.L."/>
            <person name="Langelier C."/>
            <person name="Cunningham G."/>
            <person name="Chiu C.Y."/>
            <person name="Miller S."/>
        </authorList>
    </citation>
    <scope>NUCLEOTIDE SEQUENCE [LARGE SCALE GENOMIC DNA]</scope>
    <source>
        <strain evidence="3 4">CLUC14</strain>
    </source>
</reference>
<dbReference type="AlphaFoldDB" id="A0A0D1LI14"/>
<comment type="caution">
    <text evidence="3">The sequence shown here is derived from an EMBL/GenBank/DDBJ whole genome shotgun (WGS) entry which is preliminary data.</text>
</comment>
<protein>
    <recommendedName>
        <fullName evidence="2">DUF4190 domain-containing protein</fullName>
    </recommendedName>
</protein>
<evidence type="ECO:0000256" key="1">
    <source>
        <dbReference type="SAM" id="Phobius"/>
    </source>
</evidence>
<evidence type="ECO:0000313" key="3">
    <source>
        <dbReference type="EMBL" id="KIU18082.1"/>
    </source>
</evidence>
<organism evidence="3 4">
    <name type="scientific">Mycolicibacterium llatzerense</name>
    <dbReference type="NCBI Taxonomy" id="280871"/>
    <lineage>
        <taxon>Bacteria</taxon>
        <taxon>Bacillati</taxon>
        <taxon>Actinomycetota</taxon>
        <taxon>Actinomycetes</taxon>
        <taxon>Mycobacteriales</taxon>
        <taxon>Mycobacteriaceae</taxon>
        <taxon>Mycolicibacterium</taxon>
    </lineage>
</organism>
<dbReference type="Proteomes" id="UP000032221">
    <property type="component" value="Unassembled WGS sequence"/>
</dbReference>
<proteinExistence type="predicted"/>
<gene>
    <name evidence="3" type="ORF">TL10_05425</name>
</gene>
<keyword evidence="1" id="KW-1133">Transmembrane helix</keyword>
<evidence type="ECO:0000313" key="4">
    <source>
        <dbReference type="Proteomes" id="UP000032221"/>
    </source>
</evidence>
<sequence>MIGVRVNRLAIGSVVCALAGAVFGPIALIGVGLGVVAYERIPGSGTRGSVLAVSGIVCGALAFLLNLFLVVLVLGA</sequence>